<evidence type="ECO:0000256" key="2">
    <source>
        <dbReference type="SAM" id="Phobius"/>
    </source>
</evidence>
<keyword evidence="2" id="KW-0472">Membrane</keyword>
<evidence type="ECO:0000256" key="1">
    <source>
        <dbReference type="SAM" id="MobiDB-lite"/>
    </source>
</evidence>
<reference evidence="3 4" key="1">
    <citation type="journal article" date="2024" name="G3 (Bethesda)">
        <title>Genome assembly of Hibiscus sabdariffa L. provides insights into metabolisms of medicinal natural products.</title>
        <authorList>
            <person name="Kim T."/>
        </authorList>
    </citation>
    <scope>NUCLEOTIDE SEQUENCE [LARGE SCALE GENOMIC DNA]</scope>
    <source>
        <strain evidence="3">TK-2024</strain>
        <tissue evidence="3">Old leaves</tissue>
    </source>
</reference>
<feature type="compositionally biased region" description="Acidic residues" evidence="1">
    <location>
        <begin position="309"/>
        <end position="318"/>
    </location>
</feature>
<accession>A0ABR2U6G4</accession>
<evidence type="ECO:0008006" key="5">
    <source>
        <dbReference type="Google" id="ProtNLM"/>
    </source>
</evidence>
<proteinExistence type="predicted"/>
<evidence type="ECO:0000313" key="4">
    <source>
        <dbReference type="Proteomes" id="UP001396334"/>
    </source>
</evidence>
<feature type="transmembrane region" description="Helical" evidence="2">
    <location>
        <begin position="7"/>
        <end position="27"/>
    </location>
</feature>
<organism evidence="3 4">
    <name type="scientific">Hibiscus sabdariffa</name>
    <name type="common">roselle</name>
    <dbReference type="NCBI Taxonomy" id="183260"/>
    <lineage>
        <taxon>Eukaryota</taxon>
        <taxon>Viridiplantae</taxon>
        <taxon>Streptophyta</taxon>
        <taxon>Embryophyta</taxon>
        <taxon>Tracheophyta</taxon>
        <taxon>Spermatophyta</taxon>
        <taxon>Magnoliopsida</taxon>
        <taxon>eudicotyledons</taxon>
        <taxon>Gunneridae</taxon>
        <taxon>Pentapetalae</taxon>
        <taxon>rosids</taxon>
        <taxon>malvids</taxon>
        <taxon>Malvales</taxon>
        <taxon>Malvaceae</taxon>
        <taxon>Malvoideae</taxon>
        <taxon>Hibiscus</taxon>
    </lineage>
</organism>
<comment type="caution">
    <text evidence="3">The sequence shown here is derived from an EMBL/GenBank/DDBJ whole genome shotgun (WGS) entry which is preliminary data.</text>
</comment>
<evidence type="ECO:0000313" key="3">
    <source>
        <dbReference type="EMBL" id="KAK9045204.1"/>
    </source>
</evidence>
<feature type="region of interest" description="Disordered" evidence="1">
    <location>
        <begin position="285"/>
        <end position="342"/>
    </location>
</feature>
<sequence>MYKGILLGKYSMGGCLMLLQSWAWFWMPFLRPVQRNPIPYEFPLMLRWHVRLSHVGISENLEDIKLVIEQRAGLEYCVCLDRCCPTDRLFDDRVTSGRSSIEAVRVRPNDPRGGGEFGSAAFPDQCRNRQPMMHMITPGRAVAPGYMEWFYANGKPFIMTPEARARVLRAPRPERPRQQRGSRSTGASTHQGGGPSTSAVLGFAAQGPSTEPYTPMPPVFTHGASSQFQSPMAPPTEGFFVGAFQPYSSMMTAPHQLHTSVAPLSVYPPHRPDFGSSYGMVQHTPPGSLFATGPSGSGYDVHDDVEADRSEEDENDEDALVRRNPRRNRRAPDCGTGVHRRH</sequence>
<gene>
    <name evidence="3" type="ORF">V6N11_059093</name>
</gene>
<name>A0ABR2U6G4_9ROSI</name>
<dbReference type="EMBL" id="JBBPBN010000002">
    <property type="protein sequence ID" value="KAK9045204.1"/>
    <property type="molecule type" value="Genomic_DNA"/>
</dbReference>
<feature type="region of interest" description="Disordered" evidence="1">
    <location>
        <begin position="169"/>
        <end position="217"/>
    </location>
</feature>
<dbReference type="Proteomes" id="UP001396334">
    <property type="component" value="Unassembled WGS sequence"/>
</dbReference>
<keyword evidence="4" id="KW-1185">Reference proteome</keyword>
<protein>
    <recommendedName>
        <fullName evidence="5">Aminotransferase-like plant mobile domain-containing protein</fullName>
    </recommendedName>
</protein>
<keyword evidence="2" id="KW-0812">Transmembrane</keyword>
<keyword evidence="2" id="KW-1133">Transmembrane helix</keyword>